<gene>
    <name evidence="14" type="ORF">ACFY8O_16510</name>
</gene>
<dbReference type="SUPFAM" id="SSF51735">
    <property type="entry name" value="NAD(P)-binding Rossmann-fold domains"/>
    <property type="match status" value="1"/>
</dbReference>
<dbReference type="PIRSF" id="PIRSF000161">
    <property type="entry name" value="DHPR"/>
    <property type="match status" value="1"/>
</dbReference>
<dbReference type="SUPFAM" id="SSF55347">
    <property type="entry name" value="Glyceraldehyde-3-phosphate dehydrogenase-like, C-terminal domain"/>
    <property type="match status" value="1"/>
</dbReference>
<feature type="domain" description="Dihydrodipicolinate reductase N-terminal" evidence="12">
    <location>
        <begin position="16"/>
        <end position="115"/>
    </location>
</feature>
<dbReference type="InterPro" id="IPR022663">
    <property type="entry name" value="DapB_C"/>
</dbReference>
<organism evidence="14 15">
    <name type="scientific">Streptomyces argenteolus</name>
    <dbReference type="NCBI Taxonomy" id="67274"/>
    <lineage>
        <taxon>Bacteria</taxon>
        <taxon>Bacillati</taxon>
        <taxon>Actinomycetota</taxon>
        <taxon>Actinomycetes</taxon>
        <taxon>Kitasatosporales</taxon>
        <taxon>Streptomycetaceae</taxon>
        <taxon>Streptomyces</taxon>
    </lineage>
</organism>
<dbReference type="Pfam" id="PF01113">
    <property type="entry name" value="DapB_N"/>
    <property type="match status" value="1"/>
</dbReference>
<name>A0ABW6X7Y8_9ACTN</name>
<evidence type="ECO:0000256" key="4">
    <source>
        <dbReference type="ARBA" id="ARBA00022915"/>
    </source>
</evidence>
<dbReference type="Pfam" id="PF05173">
    <property type="entry name" value="DapB_C"/>
    <property type="match status" value="1"/>
</dbReference>
<keyword evidence="3" id="KW-0521">NADP</keyword>
<dbReference type="PANTHER" id="PTHR20836:SF0">
    <property type="entry name" value="4-HYDROXY-TETRAHYDRODIPICOLINATE REDUCTASE 1, CHLOROPLASTIC-RELATED"/>
    <property type="match status" value="1"/>
</dbReference>
<evidence type="ECO:0000256" key="10">
    <source>
        <dbReference type="ARBA" id="ARBA00049080"/>
    </source>
</evidence>
<dbReference type="InterPro" id="IPR036291">
    <property type="entry name" value="NAD(P)-bd_dom_sf"/>
</dbReference>
<keyword evidence="4" id="KW-0220">Diaminopimelate biosynthesis</keyword>
<comment type="pathway">
    <text evidence="8">Amino-acid biosynthesis; L-lysine biosynthesis via DAP pathway; (S)-tetrahydrodipicolinate from L-aspartate: step 4/4.</text>
</comment>
<dbReference type="InterPro" id="IPR023940">
    <property type="entry name" value="DHDPR_bac"/>
</dbReference>
<evidence type="ECO:0000256" key="8">
    <source>
        <dbReference type="ARBA" id="ARBA00037922"/>
    </source>
</evidence>
<keyword evidence="7" id="KW-0457">Lysine biosynthesis</keyword>
<keyword evidence="15" id="KW-1185">Reference proteome</keyword>
<evidence type="ECO:0000256" key="5">
    <source>
        <dbReference type="ARBA" id="ARBA00023002"/>
    </source>
</evidence>
<proteinExistence type="inferred from homology"/>
<keyword evidence="2" id="KW-0028">Amino-acid biosynthesis</keyword>
<evidence type="ECO:0000256" key="2">
    <source>
        <dbReference type="ARBA" id="ARBA00022605"/>
    </source>
</evidence>
<dbReference type="EC" id="1.17.1.8" evidence="9"/>
<evidence type="ECO:0000313" key="15">
    <source>
        <dbReference type="Proteomes" id="UP001602322"/>
    </source>
</evidence>
<comment type="catalytic activity">
    <reaction evidence="11">
        <text>(S)-2,3,4,5-tetrahydrodipicolinate + NAD(+) + H2O = (2S,4S)-4-hydroxy-2,3,4,5-tetrahydrodipicolinate + NADH + H(+)</text>
        <dbReference type="Rhea" id="RHEA:35323"/>
        <dbReference type="ChEBI" id="CHEBI:15377"/>
        <dbReference type="ChEBI" id="CHEBI:15378"/>
        <dbReference type="ChEBI" id="CHEBI:16845"/>
        <dbReference type="ChEBI" id="CHEBI:57540"/>
        <dbReference type="ChEBI" id="CHEBI:57945"/>
        <dbReference type="ChEBI" id="CHEBI:67139"/>
        <dbReference type="EC" id="1.17.1.8"/>
    </reaction>
</comment>
<reference evidence="14 15" key="1">
    <citation type="submission" date="2024-10" db="EMBL/GenBank/DDBJ databases">
        <title>The Natural Products Discovery Center: Release of the First 8490 Sequenced Strains for Exploring Actinobacteria Biosynthetic Diversity.</title>
        <authorList>
            <person name="Kalkreuter E."/>
            <person name="Kautsar S.A."/>
            <person name="Yang D."/>
            <person name="Bader C.D."/>
            <person name="Teijaro C.N."/>
            <person name="Fluegel L."/>
            <person name="Davis C.M."/>
            <person name="Simpson J.R."/>
            <person name="Lauterbach L."/>
            <person name="Steele A.D."/>
            <person name="Gui C."/>
            <person name="Meng S."/>
            <person name="Li G."/>
            <person name="Viehrig K."/>
            <person name="Ye F."/>
            <person name="Su P."/>
            <person name="Kiefer A.F."/>
            <person name="Nichols A."/>
            <person name="Cepeda A.J."/>
            <person name="Yan W."/>
            <person name="Fan B."/>
            <person name="Jiang Y."/>
            <person name="Adhikari A."/>
            <person name="Zheng C.-J."/>
            <person name="Schuster L."/>
            <person name="Cowan T.M."/>
            <person name="Smanski M.J."/>
            <person name="Chevrette M.G."/>
            <person name="De Carvalho L.P.S."/>
            <person name="Shen B."/>
        </authorList>
    </citation>
    <scope>NUCLEOTIDE SEQUENCE [LARGE SCALE GENOMIC DNA]</scope>
    <source>
        <strain evidence="14 15">NPDC012540</strain>
    </source>
</reference>
<comment type="similarity">
    <text evidence="1">Belongs to the DapB family.</text>
</comment>
<dbReference type="Gene3D" id="3.30.360.10">
    <property type="entry name" value="Dihydrodipicolinate Reductase, domain 2"/>
    <property type="match status" value="1"/>
</dbReference>
<dbReference type="PANTHER" id="PTHR20836">
    <property type="entry name" value="DIHYDRODIPICOLINATE REDUCTASE"/>
    <property type="match status" value="1"/>
</dbReference>
<keyword evidence="6" id="KW-0520">NAD</keyword>
<accession>A0ABW6X7Y8</accession>
<evidence type="ECO:0000259" key="12">
    <source>
        <dbReference type="Pfam" id="PF01113"/>
    </source>
</evidence>
<evidence type="ECO:0000256" key="1">
    <source>
        <dbReference type="ARBA" id="ARBA00006642"/>
    </source>
</evidence>
<evidence type="ECO:0000256" key="9">
    <source>
        <dbReference type="ARBA" id="ARBA00038983"/>
    </source>
</evidence>
<keyword evidence="5" id="KW-0560">Oxidoreductase</keyword>
<dbReference type="InterPro" id="IPR000846">
    <property type="entry name" value="DapB_N"/>
</dbReference>
<dbReference type="Proteomes" id="UP001602322">
    <property type="component" value="Unassembled WGS sequence"/>
</dbReference>
<protein>
    <recommendedName>
        <fullName evidence="9">4-hydroxy-tetrahydrodipicolinate reductase</fullName>
        <ecNumber evidence="9">1.17.1.8</ecNumber>
    </recommendedName>
</protein>
<comment type="caution">
    <text evidence="14">The sequence shown here is derived from an EMBL/GenBank/DDBJ whole genome shotgun (WGS) entry which is preliminary data.</text>
</comment>
<dbReference type="EMBL" id="JBIBEG010000004">
    <property type="protein sequence ID" value="MFF5897521.1"/>
    <property type="molecule type" value="Genomic_DNA"/>
</dbReference>
<feature type="domain" description="Dihydrodipicolinate reductase C-terminal" evidence="13">
    <location>
        <begin position="128"/>
        <end position="232"/>
    </location>
</feature>
<evidence type="ECO:0000256" key="3">
    <source>
        <dbReference type="ARBA" id="ARBA00022857"/>
    </source>
</evidence>
<evidence type="ECO:0000256" key="7">
    <source>
        <dbReference type="ARBA" id="ARBA00023154"/>
    </source>
</evidence>
<evidence type="ECO:0000256" key="6">
    <source>
        <dbReference type="ARBA" id="ARBA00023027"/>
    </source>
</evidence>
<evidence type="ECO:0000313" key="14">
    <source>
        <dbReference type="EMBL" id="MFF5897521.1"/>
    </source>
</evidence>
<evidence type="ECO:0000256" key="11">
    <source>
        <dbReference type="ARBA" id="ARBA00049396"/>
    </source>
</evidence>
<evidence type="ECO:0000259" key="13">
    <source>
        <dbReference type="Pfam" id="PF05173"/>
    </source>
</evidence>
<dbReference type="Gene3D" id="3.40.50.720">
    <property type="entry name" value="NAD(P)-binding Rossmann-like Domain"/>
    <property type="match status" value="1"/>
</dbReference>
<comment type="catalytic activity">
    <reaction evidence="10">
        <text>(S)-2,3,4,5-tetrahydrodipicolinate + NADP(+) + H2O = (2S,4S)-4-hydroxy-2,3,4,5-tetrahydrodipicolinate + NADPH + H(+)</text>
        <dbReference type="Rhea" id="RHEA:35331"/>
        <dbReference type="ChEBI" id="CHEBI:15377"/>
        <dbReference type="ChEBI" id="CHEBI:15378"/>
        <dbReference type="ChEBI" id="CHEBI:16845"/>
        <dbReference type="ChEBI" id="CHEBI:57783"/>
        <dbReference type="ChEBI" id="CHEBI:58349"/>
        <dbReference type="ChEBI" id="CHEBI:67139"/>
        <dbReference type="EC" id="1.17.1.8"/>
    </reaction>
</comment>
<sequence length="258" mass="27283">MVTITPQDHRSGGPPRLGVVGAAGRLGARVVQECDRHGLAVVWTATRTSWPTRQDGDAVPTVVVDASRGDVLPRTADYCRSVGAALLVCASDIGPAQRRAAADLSTEVPVVLAANLSIVNWLQHQLVRTAAALSARLPEVPETSVLERHTTAKRDRPSATARSLAGVWETAGAGRTHEIASYRAGLPVSEHRFALGFAHETLTIIHDVRDLGPAALGALTAATWIHRGAPRLWTGTELFDEILLPDSSATPRGSASVT</sequence>
<dbReference type="RefSeq" id="WP_387902762.1">
    <property type="nucleotide sequence ID" value="NZ_JBIBEG010000004.1"/>
</dbReference>